<dbReference type="Gene3D" id="3.40.50.1820">
    <property type="entry name" value="alpha/beta hydrolase"/>
    <property type="match status" value="1"/>
</dbReference>
<name>A0A517TBB2_9PLAN</name>
<dbReference type="InterPro" id="IPR029058">
    <property type="entry name" value="AB_hydrolase_fold"/>
</dbReference>
<protein>
    <submittedName>
        <fullName evidence="2">3-oxoadipate enol-lactonase 2</fullName>
        <ecNumber evidence="2">3.1.1.24</ecNumber>
    </submittedName>
</protein>
<dbReference type="SUPFAM" id="SSF53474">
    <property type="entry name" value="alpha/beta-Hydrolases"/>
    <property type="match status" value="1"/>
</dbReference>
<dbReference type="AlphaFoldDB" id="A0A517TBB2"/>
<dbReference type="KEGG" id="chya:V22_29190"/>
<proteinExistence type="predicted"/>
<accession>A0A517TBB2</accession>
<dbReference type="InterPro" id="IPR000639">
    <property type="entry name" value="Epox_hydrolase-like"/>
</dbReference>
<dbReference type="RefSeq" id="WP_197439623.1">
    <property type="nucleotide sequence ID" value="NZ_CP036316.1"/>
</dbReference>
<dbReference type="PRINTS" id="PR00412">
    <property type="entry name" value="EPOXHYDRLASE"/>
</dbReference>
<dbReference type="EC" id="3.1.1.24" evidence="2"/>
<dbReference type="Pfam" id="PF00561">
    <property type="entry name" value="Abhydrolase_1"/>
    <property type="match status" value="1"/>
</dbReference>
<dbReference type="Proteomes" id="UP000319976">
    <property type="component" value="Chromosome"/>
</dbReference>
<reference evidence="2 3" key="1">
    <citation type="submission" date="2019-02" db="EMBL/GenBank/DDBJ databases">
        <title>Deep-cultivation of Planctomycetes and their phenomic and genomic characterization uncovers novel biology.</title>
        <authorList>
            <person name="Wiegand S."/>
            <person name="Jogler M."/>
            <person name="Boedeker C."/>
            <person name="Pinto D."/>
            <person name="Vollmers J."/>
            <person name="Rivas-Marin E."/>
            <person name="Kohn T."/>
            <person name="Peeters S.H."/>
            <person name="Heuer A."/>
            <person name="Rast P."/>
            <person name="Oberbeckmann S."/>
            <person name="Bunk B."/>
            <person name="Jeske O."/>
            <person name="Meyerdierks A."/>
            <person name="Storesund J.E."/>
            <person name="Kallscheuer N."/>
            <person name="Luecker S."/>
            <person name="Lage O.M."/>
            <person name="Pohl T."/>
            <person name="Merkel B.J."/>
            <person name="Hornburger P."/>
            <person name="Mueller R.-W."/>
            <person name="Bruemmer F."/>
            <person name="Labrenz M."/>
            <person name="Spormann A.M."/>
            <person name="Op den Camp H."/>
            <person name="Overmann J."/>
            <person name="Amann R."/>
            <person name="Jetten M.S.M."/>
            <person name="Mascher T."/>
            <person name="Medema M.H."/>
            <person name="Devos D.P."/>
            <person name="Kaster A.-K."/>
            <person name="Ovreas L."/>
            <person name="Rohde M."/>
            <person name="Galperin M.Y."/>
            <person name="Jogler C."/>
        </authorList>
    </citation>
    <scope>NUCLEOTIDE SEQUENCE [LARGE SCALE GENOMIC DNA]</scope>
    <source>
        <strain evidence="2 3">V22</strain>
    </source>
</reference>
<feature type="domain" description="AB hydrolase-1" evidence="1">
    <location>
        <begin position="20"/>
        <end position="249"/>
    </location>
</feature>
<gene>
    <name evidence="2" type="primary">catD</name>
    <name evidence="2" type="ORF">V22_29190</name>
</gene>
<dbReference type="EMBL" id="CP036316">
    <property type="protein sequence ID" value="QDT65660.1"/>
    <property type="molecule type" value="Genomic_DNA"/>
</dbReference>
<organism evidence="2 3">
    <name type="scientific">Calycomorphotria hydatis</name>
    <dbReference type="NCBI Taxonomy" id="2528027"/>
    <lineage>
        <taxon>Bacteria</taxon>
        <taxon>Pseudomonadati</taxon>
        <taxon>Planctomycetota</taxon>
        <taxon>Planctomycetia</taxon>
        <taxon>Planctomycetales</taxon>
        <taxon>Planctomycetaceae</taxon>
        <taxon>Calycomorphotria</taxon>
    </lineage>
</organism>
<dbReference type="PANTHER" id="PTHR43798">
    <property type="entry name" value="MONOACYLGLYCEROL LIPASE"/>
    <property type="match status" value="1"/>
</dbReference>
<sequence length="262" mass="28501">MLLNVEDKTFGVDVAGSGEPMLLIHGFPLNRNMWQAQHGSLCQSCKMIVPDLRGFGESSPTTGPMSMDDYATDLAAILDSLEQTEPVTLCGLSMGGYIAFAFARLFPNRVRRMILCNTKAEQDSSEARDNRRRIANEVLELGTEKLIKDMTPKLLAEATLLDKPEIVAAVKEMMESTPAETIASAQHAMATRPDSTDMLSELSMPALVICGEGDAICPPEMMQGMAEAMPNATFSLIENSAHLTPLENPEVTNGVIRKFMSS</sequence>
<evidence type="ECO:0000259" key="1">
    <source>
        <dbReference type="Pfam" id="PF00561"/>
    </source>
</evidence>
<dbReference type="PRINTS" id="PR00111">
    <property type="entry name" value="ABHYDROLASE"/>
</dbReference>
<dbReference type="InterPro" id="IPR050266">
    <property type="entry name" value="AB_hydrolase_sf"/>
</dbReference>
<keyword evidence="2" id="KW-0378">Hydrolase</keyword>
<evidence type="ECO:0000313" key="3">
    <source>
        <dbReference type="Proteomes" id="UP000319976"/>
    </source>
</evidence>
<evidence type="ECO:0000313" key="2">
    <source>
        <dbReference type="EMBL" id="QDT65660.1"/>
    </source>
</evidence>
<dbReference type="InterPro" id="IPR000073">
    <property type="entry name" value="AB_hydrolase_1"/>
</dbReference>
<keyword evidence="3" id="KW-1185">Reference proteome</keyword>
<dbReference type="GO" id="GO:0047570">
    <property type="term" value="F:3-oxoadipate enol-lactonase activity"/>
    <property type="evidence" value="ECO:0007669"/>
    <property type="project" value="UniProtKB-EC"/>
</dbReference>